<dbReference type="InterPro" id="IPR006076">
    <property type="entry name" value="FAD-dep_OxRdtase"/>
</dbReference>
<dbReference type="WBParaSite" id="TMUE_2000007224.4">
    <property type="protein sequence ID" value="TMUE_2000007224.4"/>
    <property type="gene ID" value="WBGene00302628"/>
</dbReference>
<proteinExistence type="inferred from homology"/>
<evidence type="ECO:0000313" key="11">
    <source>
        <dbReference type="WBParaSite" id="TMUE_2000007224.1"/>
    </source>
</evidence>
<keyword evidence="2" id="KW-0285">Flavoprotein</keyword>
<organism evidence="10 11">
    <name type="scientific">Trichuris muris</name>
    <name type="common">Mouse whipworm</name>
    <dbReference type="NCBI Taxonomy" id="70415"/>
    <lineage>
        <taxon>Eukaryota</taxon>
        <taxon>Metazoa</taxon>
        <taxon>Ecdysozoa</taxon>
        <taxon>Nematoda</taxon>
        <taxon>Enoplea</taxon>
        <taxon>Dorylaimia</taxon>
        <taxon>Trichinellida</taxon>
        <taxon>Trichuridae</taxon>
        <taxon>Trichuris</taxon>
    </lineage>
</organism>
<dbReference type="WBParaSite" id="TMUE_2000007224.5">
    <property type="protein sequence ID" value="TMUE_2000007224.5"/>
    <property type="gene ID" value="WBGene00302628"/>
</dbReference>
<dbReference type="Gene3D" id="3.30.9.10">
    <property type="entry name" value="D-Amino Acid Oxidase, subunit A, domain 2"/>
    <property type="match status" value="1"/>
</dbReference>
<evidence type="ECO:0000256" key="5">
    <source>
        <dbReference type="ARBA" id="ARBA00036066"/>
    </source>
</evidence>
<dbReference type="WBParaSite" id="TMUE_2000007224.6">
    <property type="protein sequence ID" value="TMUE_2000007224.6"/>
    <property type="gene ID" value="WBGene00302628"/>
</dbReference>
<dbReference type="Pfam" id="PF01266">
    <property type="entry name" value="DAO"/>
    <property type="match status" value="1"/>
</dbReference>
<name>A0A5S6QJ88_TRIMR</name>
<evidence type="ECO:0000256" key="2">
    <source>
        <dbReference type="ARBA" id="ARBA00022630"/>
    </source>
</evidence>
<keyword evidence="4" id="KW-0560">Oxidoreductase</keyword>
<dbReference type="PANTHER" id="PTHR43104">
    <property type="entry name" value="L-2-HYDROXYGLUTARATE DEHYDROGENASE, MITOCHONDRIAL"/>
    <property type="match status" value="1"/>
</dbReference>
<keyword evidence="10" id="KW-1185">Reference proteome</keyword>
<dbReference type="WBParaSite" id="TMUE_2000007224.1">
    <property type="protein sequence ID" value="TMUE_2000007224.1"/>
    <property type="gene ID" value="WBGene00302628"/>
</dbReference>
<dbReference type="GO" id="GO:0047545">
    <property type="term" value="F:(S)-2-hydroxyglutarate dehydrogenase activity"/>
    <property type="evidence" value="ECO:0007669"/>
    <property type="project" value="UniProtKB-EC"/>
</dbReference>
<dbReference type="STRING" id="70415.A0A5S6QJ88"/>
<dbReference type="EC" id="1.1.99.2" evidence="7"/>
<accession>A0A5S6QJ88</accession>
<reference evidence="10" key="2">
    <citation type="submission" date="2014-03" db="EMBL/GenBank/DDBJ databases">
        <title>The whipworm genome and dual-species transcriptomics of an intimate host-pathogen interaction.</title>
        <authorList>
            <person name="Foth B.J."/>
            <person name="Tsai I.J."/>
            <person name="Reid A.J."/>
            <person name="Bancroft A.J."/>
            <person name="Nichol S."/>
            <person name="Tracey A."/>
            <person name="Holroyd N."/>
            <person name="Cotton J.A."/>
            <person name="Stanley E.J."/>
            <person name="Zarowiecki M."/>
            <person name="Liu J.Z."/>
            <person name="Huckvale T."/>
            <person name="Cooper P.J."/>
            <person name="Grencis R.K."/>
            <person name="Berriman M."/>
        </authorList>
    </citation>
    <scope>NUCLEOTIDE SEQUENCE [LARGE SCALE GENOMIC DNA]</scope>
    <source>
        <strain evidence="10">Edinburgh</strain>
    </source>
</reference>
<dbReference type="NCBIfam" id="NF008726">
    <property type="entry name" value="PRK11728.1"/>
    <property type="match status" value="1"/>
</dbReference>
<comment type="similarity">
    <text evidence="6">Belongs to the L2HGDH family.</text>
</comment>
<dbReference type="WBParaSite" id="TMUE_2000007224.2">
    <property type="protein sequence ID" value="TMUE_2000007224.2"/>
    <property type="gene ID" value="WBGene00302628"/>
</dbReference>
<dbReference type="AlphaFoldDB" id="A0A5S6QJ88"/>
<feature type="domain" description="FAD dependent oxidoreductase" evidence="9">
    <location>
        <begin position="38"/>
        <end position="441"/>
    </location>
</feature>
<reference evidence="11" key="3">
    <citation type="submission" date="2019-12" db="UniProtKB">
        <authorList>
            <consortium name="WormBaseParasite"/>
        </authorList>
    </citation>
    <scope>IDENTIFICATION</scope>
</reference>
<evidence type="ECO:0000256" key="8">
    <source>
        <dbReference type="ARBA" id="ARBA00041137"/>
    </source>
</evidence>
<sequence length="449" mass="49260">MLRKAAIRALANVKRVGHEILQVALLSSKTEPSKNKVDIVVVGGGIVGCATAREIAERYPHLKVAIVEKEDRLAVHQSSRNSGVIHAGIYYTPGSLKAKLCVRGLNLAYEYLDKKKLPYKKCGKLIVAVEESELAGLQQLFERGKLNGTRDIQVIDGADIPKYEPHCRGLKAVWSPHTGIVDWGIVTKQLGEDLIGFGGQVITNFRVDKFELNEQSASSKSSTAYPLSLFSSSREIRCKYAIACGGLYSDHIAVLSGCSPEPKIVPIRGEYLALKPEKRYLVRGNIYPVPHPGLPFLGVHFTPRMDGNILLGPNAVLAFRREGYGYFDFNAKELFESLSYRGLQKLAVKHFAYGVSEFYRGIFIRGQVKQLQRYIPSLSFSDVTRGLTGVRAQALDSGGNLIDDFVFDYGTGDLGSRILHTRNAPSPAATSSLAIAELIADKAAETFSL</sequence>
<comment type="catalytic activity">
    <reaction evidence="5">
        <text>(S)-2-hydroxyglutarate + A = 2-oxoglutarate + AH2</text>
        <dbReference type="Rhea" id="RHEA:21252"/>
        <dbReference type="ChEBI" id="CHEBI:13193"/>
        <dbReference type="ChEBI" id="CHEBI:16782"/>
        <dbReference type="ChEBI" id="CHEBI:16810"/>
        <dbReference type="ChEBI" id="CHEBI:17499"/>
        <dbReference type="EC" id="1.1.99.2"/>
    </reaction>
</comment>
<evidence type="ECO:0000259" key="9">
    <source>
        <dbReference type="Pfam" id="PF01266"/>
    </source>
</evidence>
<reference evidence="10" key="1">
    <citation type="submission" date="2013-11" db="EMBL/GenBank/DDBJ databases">
        <authorList>
            <person name="Aslett M."/>
        </authorList>
    </citation>
    <scope>NUCLEOTIDE SEQUENCE [LARGE SCALE GENOMIC DNA]</scope>
    <source>
        <strain evidence="10">Edinburgh</strain>
    </source>
</reference>
<evidence type="ECO:0000256" key="4">
    <source>
        <dbReference type="ARBA" id="ARBA00023002"/>
    </source>
</evidence>
<evidence type="ECO:0000256" key="1">
    <source>
        <dbReference type="ARBA" id="ARBA00001974"/>
    </source>
</evidence>
<protein>
    <recommendedName>
        <fullName evidence="8">L-2-hydroxyglutarate dehydrogenase, mitochondrial</fullName>
        <ecNumber evidence="7">1.1.99.2</ecNumber>
    </recommendedName>
</protein>
<comment type="cofactor">
    <cofactor evidence="1">
        <name>FAD</name>
        <dbReference type="ChEBI" id="CHEBI:57692"/>
    </cofactor>
</comment>
<evidence type="ECO:0000256" key="3">
    <source>
        <dbReference type="ARBA" id="ARBA00022827"/>
    </source>
</evidence>
<keyword evidence="3" id="KW-0274">FAD</keyword>
<dbReference type="WBParaSite" id="TMUE_2000007224.3">
    <property type="protein sequence ID" value="TMUE_2000007224.3"/>
    <property type="gene ID" value="WBGene00302628"/>
</dbReference>
<dbReference type="SUPFAM" id="SSF51905">
    <property type="entry name" value="FAD/NAD(P)-binding domain"/>
    <property type="match status" value="1"/>
</dbReference>
<dbReference type="PANTHER" id="PTHR43104:SF2">
    <property type="entry name" value="L-2-HYDROXYGLUTARATE DEHYDROGENASE, MITOCHONDRIAL"/>
    <property type="match status" value="1"/>
</dbReference>
<evidence type="ECO:0000256" key="6">
    <source>
        <dbReference type="ARBA" id="ARBA00037941"/>
    </source>
</evidence>
<evidence type="ECO:0000313" key="10">
    <source>
        <dbReference type="Proteomes" id="UP000046395"/>
    </source>
</evidence>
<dbReference type="Proteomes" id="UP000046395">
    <property type="component" value="Unassembled WGS sequence"/>
</dbReference>
<dbReference type="InterPro" id="IPR036188">
    <property type="entry name" value="FAD/NAD-bd_sf"/>
</dbReference>
<dbReference type="Gene3D" id="3.50.50.60">
    <property type="entry name" value="FAD/NAD(P)-binding domain"/>
    <property type="match status" value="1"/>
</dbReference>
<evidence type="ECO:0000256" key="7">
    <source>
        <dbReference type="ARBA" id="ARBA00038878"/>
    </source>
</evidence>